<protein>
    <submittedName>
        <fullName evidence="4">Protein CBR-SNT-6</fullName>
    </submittedName>
</protein>
<dbReference type="GO" id="GO:0005544">
    <property type="term" value="F:calcium-dependent phospholipid binding"/>
    <property type="evidence" value="ECO:0000318"/>
    <property type="project" value="GO_Central"/>
</dbReference>
<dbReference type="HOGENOM" id="CLU_588263_0_0_1"/>
<dbReference type="FunCoup" id="A8WKE3">
    <property type="interactions" value="22"/>
</dbReference>
<dbReference type="GO" id="GO:0045202">
    <property type="term" value="C:synapse"/>
    <property type="evidence" value="ECO:0000318"/>
    <property type="project" value="GO_Central"/>
</dbReference>
<dbReference type="GO" id="GO:0016192">
    <property type="term" value="P:vesicle-mediated transport"/>
    <property type="evidence" value="ECO:0000318"/>
    <property type="project" value="GO_Central"/>
</dbReference>
<dbReference type="InterPro" id="IPR035892">
    <property type="entry name" value="C2_domain_sf"/>
</dbReference>
<sequence length="465" mass="54075">MSFRNCVTLRQQLFRNQSFRNRDTSNPVISKPVISKPVVSKPRHFESRHFKTSHFKTSRLETASLRIPSFQNQSIRNQSFRNRDTSNPVISKPVISKPVVSKPRNFESGHFKTSHFETNRFETGHFETSHFETATLRTRSFRIQPFQNQLFLNQSFRNRSFRNRKKHGHVKILQFRNDRPPVSKKWWSPRLLYLMRKPVDIDELDCEQTARLFRPEVLAPTLTVDTESRKVQPSLKARLSQSINPWKTSIIDQLRPEVVSEYRGRINFSIAFEKECSTLHVHLMEAVDLPVKDFTGSSDPYVRAFLLQDPGQSERSKVHRRNLNPTFNETLSFRGHSMKKLHDMTLVLQVMDYDRFSSDDPIGEILLPLKHVKFENSPVYWKHLQRPTVSKDACGEVMISLCYLPNSGKITVSIIKARDLHSKDRTRHYGPRTQDPGPRTQDPGPRTQDPGPRTQDPGPRTQDPG</sequence>
<proteinExistence type="predicted"/>
<evidence type="ECO:0000313" key="5">
    <source>
        <dbReference type="Proteomes" id="UP000008549"/>
    </source>
</evidence>
<dbReference type="GO" id="GO:0099502">
    <property type="term" value="P:calcium-dependent activation of synaptic vesicle fusion"/>
    <property type="evidence" value="ECO:0000318"/>
    <property type="project" value="GO_Central"/>
</dbReference>
<feature type="region of interest" description="Disordered" evidence="2">
    <location>
        <begin position="421"/>
        <end position="465"/>
    </location>
</feature>
<dbReference type="PANTHER" id="PTHR10024">
    <property type="entry name" value="SYNAPTOTAGMIN"/>
    <property type="match status" value="1"/>
</dbReference>
<reference evidence="4 5" key="2">
    <citation type="journal article" date="2011" name="PLoS Genet.">
        <title>Caenorhabditis briggsae recombinant inbred line genotypes reveal inter-strain incompatibility and the evolution of recombination.</title>
        <authorList>
            <person name="Ross J.A."/>
            <person name="Koboldt D.C."/>
            <person name="Staisch J.E."/>
            <person name="Chamberlin H.M."/>
            <person name="Gupta B.P."/>
            <person name="Miller R.D."/>
            <person name="Baird S.E."/>
            <person name="Haag E.S."/>
        </authorList>
    </citation>
    <scope>NUCLEOTIDE SEQUENCE [LARGE SCALE GENOMIC DNA]</scope>
    <source>
        <strain evidence="4 5">AF16</strain>
    </source>
</reference>
<dbReference type="GO" id="GO:0070382">
    <property type="term" value="C:exocytic vesicle"/>
    <property type="evidence" value="ECO:0000318"/>
    <property type="project" value="GO_Central"/>
</dbReference>
<dbReference type="GO" id="GO:0098793">
    <property type="term" value="C:presynapse"/>
    <property type="evidence" value="ECO:0007669"/>
    <property type="project" value="GOC"/>
</dbReference>
<evidence type="ECO:0000256" key="2">
    <source>
        <dbReference type="SAM" id="MobiDB-lite"/>
    </source>
</evidence>
<dbReference type="GO" id="GO:0017158">
    <property type="term" value="P:regulation of calcium ion-dependent exocytosis"/>
    <property type="evidence" value="ECO:0000318"/>
    <property type="project" value="GO_Central"/>
</dbReference>
<organism evidence="4 5">
    <name type="scientific">Caenorhabditis briggsae</name>
    <dbReference type="NCBI Taxonomy" id="6238"/>
    <lineage>
        <taxon>Eukaryota</taxon>
        <taxon>Metazoa</taxon>
        <taxon>Ecdysozoa</taxon>
        <taxon>Nematoda</taxon>
        <taxon>Chromadorea</taxon>
        <taxon>Rhabditida</taxon>
        <taxon>Rhabditina</taxon>
        <taxon>Rhabditomorpha</taxon>
        <taxon>Rhabditoidea</taxon>
        <taxon>Rhabditidae</taxon>
        <taxon>Peloderinae</taxon>
        <taxon>Caenorhabditis</taxon>
    </lineage>
</organism>
<dbReference type="SUPFAM" id="SSF49562">
    <property type="entry name" value="C2 domain (Calcium/lipid-binding domain, CaLB)"/>
    <property type="match status" value="2"/>
</dbReference>
<dbReference type="GO" id="GO:0030424">
    <property type="term" value="C:axon"/>
    <property type="evidence" value="ECO:0000318"/>
    <property type="project" value="GO_Central"/>
</dbReference>
<accession>A8WKE3</accession>
<keyword evidence="5" id="KW-1185">Reference proteome</keyword>
<feature type="domain" description="C2" evidence="3">
    <location>
        <begin position="262"/>
        <end position="382"/>
    </location>
</feature>
<dbReference type="PROSITE" id="PS50004">
    <property type="entry name" value="C2"/>
    <property type="match status" value="1"/>
</dbReference>
<dbReference type="InParanoid" id="A8WKE3"/>
<dbReference type="PRINTS" id="PR00360">
    <property type="entry name" value="C2DOMAIN"/>
</dbReference>
<dbReference type="PANTHER" id="PTHR10024:SF344">
    <property type="entry name" value="SYNAPTOTAGMIN-7"/>
    <property type="match status" value="1"/>
</dbReference>
<dbReference type="GO" id="GO:0000149">
    <property type="term" value="F:SNARE binding"/>
    <property type="evidence" value="ECO:0000318"/>
    <property type="project" value="GO_Central"/>
</dbReference>
<evidence type="ECO:0000313" key="6">
    <source>
        <dbReference type="WormBase" id="CBG24293"/>
    </source>
</evidence>
<dbReference type="GO" id="GO:0061891">
    <property type="term" value="F:calcium ion sensor activity"/>
    <property type="evidence" value="ECO:0000318"/>
    <property type="project" value="GO_Central"/>
</dbReference>
<dbReference type="STRING" id="6238.A8WKE3"/>
<dbReference type="InterPro" id="IPR000008">
    <property type="entry name" value="C2_dom"/>
</dbReference>
<keyword evidence="1" id="KW-0677">Repeat</keyword>
<dbReference type="AlphaFoldDB" id="A8WKE3"/>
<evidence type="ECO:0000256" key="1">
    <source>
        <dbReference type="ARBA" id="ARBA00022737"/>
    </source>
</evidence>
<evidence type="ECO:0000259" key="3">
    <source>
        <dbReference type="PROSITE" id="PS50004"/>
    </source>
</evidence>
<dbReference type="Gene3D" id="2.60.40.150">
    <property type="entry name" value="C2 domain"/>
    <property type="match status" value="2"/>
</dbReference>
<dbReference type="PRINTS" id="PR00399">
    <property type="entry name" value="SYNAPTOTAGMN"/>
</dbReference>
<dbReference type="Pfam" id="PF00168">
    <property type="entry name" value="C2"/>
    <property type="match status" value="1"/>
</dbReference>
<dbReference type="SMART" id="SM00239">
    <property type="entry name" value="C2"/>
    <property type="match status" value="1"/>
</dbReference>
<dbReference type="WormBase" id="CBG24293">
    <property type="protein sequence ID" value="CBP48519"/>
    <property type="gene ID" value="WBGene00042441"/>
    <property type="gene designation" value="Cbr-snt-6"/>
</dbReference>
<dbReference type="InterPro" id="IPR001565">
    <property type="entry name" value="Synaptotagmin"/>
</dbReference>
<dbReference type="GO" id="GO:0005886">
    <property type="term" value="C:plasma membrane"/>
    <property type="evidence" value="ECO:0000318"/>
    <property type="project" value="GO_Central"/>
</dbReference>
<evidence type="ECO:0000313" key="4">
    <source>
        <dbReference type="EMBL" id="CAP20938.2"/>
    </source>
</evidence>
<gene>
    <name evidence="6" type="primary">snt-6</name>
    <name evidence="4" type="synonym">Cbr-snt-6</name>
    <name evidence="6" type="ORF">CBG24293</name>
    <name evidence="4" type="ORF">CBG_24293</name>
</gene>
<name>A8WKE3_CAEBR</name>
<dbReference type="EMBL" id="HE601056">
    <property type="protein sequence ID" value="CAP20938.2"/>
    <property type="molecule type" value="Genomic_DNA"/>
</dbReference>
<dbReference type="eggNOG" id="KOG1028">
    <property type="taxonomic scope" value="Eukaryota"/>
</dbReference>
<dbReference type="GO" id="GO:0006906">
    <property type="term" value="P:vesicle fusion"/>
    <property type="evidence" value="ECO:0000318"/>
    <property type="project" value="GO_Central"/>
</dbReference>
<dbReference type="Proteomes" id="UP000008549">
    <property type="component" value="Unassembled WGS sequence"/>
</dbReference>
<dbReference type="FunFam" id="2.60.40.150:FF:000376">
    <property type="entry name" value="Protein CBR-SNT-6"/>
    <property type="match status" value="1"/>
</dbReference>
<reference evidence="4 5" key="1">
    <citation type="journal article" date="2003" name="PLoS Biol.">
        <title>The genome sequence of Caenorhabditis briggsae: a platform for comparative genomics.</title>
        <authorList>
            <person name="Stein L.D."/>
            <person name="Bao Z."/>
            <person name="Blasiar D."/>
            <person name="Blumenthal T."/>
            <person name="Brent M.R."/>
            <person name="Chen N."/>
            <person name="Chinwalla A."/>
            <person name="Clarke L."/>
            <person name="Clee C."/>
            <person name="Coghlan A."/>
            <person name="Coulson A."/>
            <person name="D'Eustachio P."/>
            <person name="Fitch D.H."/>
            <person name="Fulton L.A."/>
            <person name="Fulton R.E."/>
            <person name="Griffiths-Jones S."/>
            <person name="Harris T.W."/>
            <person name="Hillier L.W."/>
            <person name="Kamath R."/>
            <person name="Kuwabara P.E."/>
            <person name="Mardis E.R."/>
            <person name="Marra M.A."/>
            <person name="Miner T.L."/>
            <person name="Minx P."/>
            <person name="Mullikin J.C."/>
            <person name="Plumb R.W."/>
            <person name="Rogers J."/>
            <person name="Schein J.E."/>
            <person name="Sohrmann M."/>
            <person name="Spieth J."/>
            <person name="Stajich J.E."/>
            <person name="Wei C."/>
            <person name="Willey D."/>
            <person name="Wilson R.K."/>
            <person name="Durbin R."/>
            <person name="Waterston R.H."/>
        </authorList>
    </citation>
    <scope>NUCLEOTIDE SEQUENCE [LARGE SCALE GENOMIC DNA]</scope>
    <source>
        <strain evidence="4 5">AF16</strain>
    </source>
</reference>